<keyword evidence="2" id="KW-1185">Reference proteome</keyword>
<evidence type="ECO:0000313" key="1">
    <source>
        <dbReference type="EMBL" id="GMI57002.1"/>
    </source>
</evidence>
<dbReference type="Gene3D" id="3.40.50.720">
    <property type="entry name" value="NAD(P)-binding Rossmann-like Domain"/>
    <property type="match status" value="1"/>
</dbReference>
<protein>
    <submittedName>
        <fullName evidence="1">Uncharacterized protein</fullName>
    </submittedName>
</protein>
<dbReference type="PANTHER" id="PTHR38015">
    <property type="entry name" value="BLR6086 PROTEIN"/>
    <property type="match status" value="1"/>
</dbReference>
<dbReference type="InterPro" id="IPR051729">
    <property type="entry name" value="Opine/Lysopine_DH"/>
</dbReference>
<dbReference type="EMBL" id="BRYB01006792">
    <property type="protein sequence ID" value="GMI57002.1"/>
    <property type="molecule type" value="Genomic_DNA"/>
</dbReference>
<dbReference type="PANTHER" id="PTHR38015:SF1">
    <property type="entry name" value="OPINE DEHYDROGENASE DOMAIN-CONTAINING PROTEIN"/>
    <property type="match status" value="1"/>
</dbReference>
<evidence type="ECO:0000313" key="2">
    <source>
        <dbReference type="Proteomes" id="UP001165060"/>
    </source>
</evidence>
<comment type="caution">
    <text evidence="1">The sequence shown here is derived from an EMBL/GenBank/DDBJ whole genome shotgun (WGS) entry which is preliminary data.</text>
</comment>
<accession>A0ABQ6NCG9</accession>
<gene>
    <name evidence="1" type="ORF">TeGR_g10297</name>
</gene>
<proteinExistence type="predicted"/>
<name>A0ABQ6NCG9_9STRA</name>
<sequence length="178" mass="18662">MTRSPAAFAPTLQLENADAGWDVPELLEGTPSLITSDPSLAIPGADMVLLAGLPVHLNRALLLSILPHLPADGRLVLVGSVCCYGHFSALLSSLLPPGANASPFGTALIPFCCSTPAYGRRGRVIGAKRLLRVATPGGRDPHGVKKILGPVLRTRLEDVSFLASTLWPNNASLHPPIL</sequence>
<dbReference type="Proteomes" id="UP001165060">
    <property type="component" value="Unassembled WGS sequence"/>
</dbReference>
<organism evidence="1 2">
    <name type="scientific">Tetraparma gracilis</name>
    <dbReference type="NCBI Taxonomy" id="2962635"/>
    <lineage>
        <taxon>Eukaryota</taxon>
        <taxon>Sar</taxon>
        <taxon>Stramenopiles</taxon>
        <taxon>Ochrophyta</taxon>
        <taxon>Bolidophyceae</taxon>
        <taxon>Parmales</taxon>
        <taxon>Triparmaceae</taxon>
        <taxon>Tetraparma</taxon>
    </lineage>
</organism>
<reference evidence="1 2" key="1">
    <citation type="journal article" date="2023" name="Commun. Biol.">
        <title>Genome analysis of Parmales, the sister group of diatoms, reveals the evolutionary specialization of diatoms from phago-mixotrophs to photoautotrophs.</title>
        <authorList>
            <person name="Ban H."/>
            <person name="Sato S."/>
            <person name="Yoshikawa S."/>
            <person name="Yamada K."/>
            <person name="Nakamura Y."/>
            <person name="Ichinomiya M."/>
            <person name="Sato N."/>
            <person name="Blanc-Mathieu R."/>
            <person name="Endo H."/>
            <person name="Kuwata A."/>
            <person name="Ogata H."/>
        </authorList>
    </citation>
    <scope>NUCLEOTIDE SEQUENCE [LARGE SCALE GENOMIC DNA]</scope>
</reference>